<dbReference type="CDD" id="cd00117">
    <property type="entry name" value="TFP"/>
    <property type="match status" value="1"/>
</dbReference>
<proteinExistence type="predicted"/>
<dbReference type="AlphaFoldDB" id="A0AAE1PTE6"/>
<evidence type="ECO:0000313" key="4">
    <source>
        <dbReference type="EMBL" id="KAK4314158.1"/>
    </source>
</evidence>
<comment type="caution">
    <text evidence="4">The sequence shown here is derived from an EMBL/GenBank/DDBJ whole genome shotgun (WGS) entry which is preliminary data.</text>
</comment>
<evidence type="ECO:0000256" key="2">
    <source>
        <dbReference type="ARBA" id="ARBA00023157"/>
    </source>
</evidence>
<feature type="chain" id="PRO_5041954877" evidence="3">
    <location>
        <begin position="18"/>
        <end position="149"/>
    </location>
</feature>
<name>A0AAE1PTE6_9EUCA</name>
<dbReference type="Proteomes" id="UP001292094">
    <property type="component" value="Unassembled WGS sequence"/>
</dbReference>
<evidence type="ECO:0000256" key="1">
    <source>
        <dbReference type="ARBA" id="ARBA00022729"/>
    </source>
</evidence>
<gene>
    <name evidence="4" type="ORF">Pmani_014545</name>
</gene>
<dbReference type="PANTHER" id="PTHR10036:SF3">
    <property type="entry name" value="PROTEIN SLEEPLESS-RELATED"/>
    <property type="match status" value="1"/>
</dbReference>
<accession>A0AAE1PTE6</accession>
<keyword evidence="2" id="KW-1015">Disulfide bond</keyword>
<sequence>MIFALKLWCIWAVLALAAGVQKELSCFQCNVSDTADCTTDYLRPCPTDKPYDKCQTRRRKTDDGKKWVEKRCALANCALPSPEGEGPAFGIFCDTTAENYDCAFCCSESGCNGQAGAGSLSLFFLLRLLPLLTPLLAIQPNLLPFLCLF</sequence>
<dbReference type="PANTHER" id="PTHR10036">
    <property type="entry name" value="CD59 GLYCOPROTEIN"/>
    <property type="match status" value="1"/>
</dbReference>
<organism evidence="4 5">
    <name type="scientific">Petrolisthes manimaculis</name>
    <dbReference type="NCBI Taxonomy" id="1843537"/>
    <lineage>
        <taxon>Eukaryota</taxon>
        <taxon>Metazoa</taxon>
        <taxon>Ecdysozoa</taxon>
        <taxon>Arthropoda</taxon>
        <taxon>Crustacea</taxon>
        <taxon>Multicrustacea</taxon>
        <taxon>Malacostraca</taxon>
        <taxon>Eumalacostraca</taxon>
        <taxon>Eucarida</taxon>
        <taxon>Decapoda</taxon>
        <taxon>Pleocyemata</taxon>
        <taxon>Anomura</taxon>
        <taxon>Galatheoidea</taxon>
        <taxon>Porcellanidae</taxon>
        <taxon>Petrolisthes</taxon>
    </lineage>
</organism>
<keyword evidence="5" id="KW-1185">Reference proteome</keyword>
<keyword evidence="1 3" id="KW-0732">Signal</keyword>
<feature type="signal peptide" evidence="3">
    <location>
        <begin position="1"/>
        <end position="17"/>
    </location>
</feature>
<reference evidence="4" key="1">
    <citation type="submission" date="2023-11" db="EMBL/GenBank/DDBJ databases">
        <title>Genome assemblies of two species of porcelain crab, Petrolisthes cinctipes and Petrolisthes manimaculis (Anomura: Porcellanidae).</title>
        <authorList>
            <person name="Angst P."/>
        </authorList>
    </citation>
    <scope>NUCLEOTIDE SEQUENCE</scope>
    <source>
        <strain evidence="4">PB745_02</strain>
        <tissue evidence="4">Gill</tissue>
    </source>
</reference>
<evidence type="ECO:0000313" key="5">
    <source>
        <dbReference type="Proteomes" id="UP001292094"/>
    </source>
</evidence>
<evidence type="ECO:0000256" key="3">
    <source>
        <dbReference type="SAM" id="SignalP"/>
    </source>
</evidence>
<protein>
    <submittedName>
        <fullName evidence="4">Uncharacterized protein</fullName>
    </submittedName>
</protein>
<dbReference type="EMBL" id="JAWZYT010001238">
    <property type="protein sequence ID" value="KAK4314158.1"/>
    <property type="molecule type" value="Genomic_DNA"/>
</dbReference>